<dbReference type="PROSITE" id="PS50850">
    <property type="entry name" value="MFS"/>
    <property type="match status" value="1"/>
</dbReference>
<feature type="transmembrane region" description="Helical" evidence="6">
    <location>
        <begin position="142"/>
        <end position="164"/>
    </location>
</feature>
<reference evidence="9" key="1">
    <citation type="journal article" date="2019" name="Int. J. Syst. Evol. Microbiol.">
        <title>The Global Catalogue of Microorganisms (GCM) 10K type strain sequencing project: providing services to taxonomists for standard genome sequencing and annotation.</title>
        <authorList>
            <consortium name="The Broad Institute Genomics Platform"/>
            <consortium name="The Broad Institute Genome Sequencing Center for Infectious Disease"/>
            <person name="Wu L."/>
            <person name="Ma J."/>
        </authorList>
    </citation>
    <scope>NUCLEOTIDE SEQUENCE [LARGE SCALE GENOMIC DNA]</scope>
    <source>
        <strain evidence="9">JCM 30742</strain>
    </source>
</reference>
<feature type="transmembrane region" description="Helical" evidence="6">
    <location>
        <begin position="251"/>
        <end position="273"/>
    </location>
</feature>
<keyword evidence="4 6" id="KW-1133">Transmembrane helix</keyword>
<comment type="subcellular location">
    <subcellularLocation>
        <location evidence="1">Cell membrane</location>
        <topology evidence="1">Multi-pass membrane protein</topology>
    </subcellularLocation>
</comment>
<evidence type="ECO:0000256" key="5">
    <source>
        <dbReference type="ARBA" id="ARBA00023136"/>
    </source>
</evidence>
<proteinExistence type="predicted"/>
<dbReference type="InterPro" id="IPR020846">
    <property type="entry name" value="MFS_dom"/>
</dbReference>
<gene>
    <name evidence="8" type="ORF">GCM10023081_25960</name>
</gene>
<dbReference type="SUPFAM" id="SSF103473">
    <property type="entry name" value="MFS general substrate transporter"/>
    <property type="match status" value="1"/>
</dbReference>
<feature type="transmembrane region" description="Helical" evidence="6">
    <location>
        <begin position="402"/>
        <end position="424"/>
    </location>
</feature>
<dbReference type="RefSeq" id="WP_345151314.1">
    <property type="nucleotide sequence ID" value="NZ_BAABEO010000017.1"/>
</dbReference>
<keyword evidence="2" id="KW-1003">Cell membrane</keyword>
<evidence type="ECO:0000256" key="4">
    <source>
        <dbReference type="ARBA" id="ARBA00022989"/>
    </source>
</evidence>
<sequence>MQQPPTRLHPFIRDACLKSGSAPLHRTAAQGHCKPARSVWKTGTMRNSRGIIAALIVLCQSSQSLAFAGIALFLPLIRTELGLTFTQSGLFAIATTATYALMQIPAGYLADRFGAKRVFLIGTLGVNLTAIGFALLPSFGWLLANQAVSGVFRSLMFAPGMVLISRQFPPERRATAMGLFVALGFTSNIFLNTLGPFLVGPLGWRNLFLLFAAFGLLVLVLYRCTPEAPESAEETHPVSLPQLAKLMKERILWLCGGIQFVRLAVTSGTAMWLPTYLVADKGMSLQTAGLVLAAGALLSAPANFLGGYIADRFNRPAAVIAAALVLIGATLVLIVQARSIPALLVLVAVSQFLVQIYFGPLFDIPVRALGREFAGSISGFSNLWANVGALFSLYLLGSAKDALGSFDAGFLLLAGLCAAALALVPPAARALSRATTTAALPAAVR</sequence>
<dbReference type="PANTHER" id="PTHR43124">
    <property type="entry name" value="PURINE EFFLUX PUMP PBUE"/>
    <property type="match status" value="1"/>
</dbReference>
<evidence type="ECO:0000313" key="8">
    <source>
        <dbReference type="EMBL" id="GAA3687426.1"/>
    </source>
</evidence>
<dbReference type="PANTHER" id="PTHR43124:SF3">
    <property type="entry name" value="CHLORAMPHENICOL EFFLUX PUMP RV0191"/>
    <property type="match status" value="1"/>
</dbReference>
<name>A0ABP7CHN7_9MICC</name>
<feature type="transmembrane region" description="Helical" evidence="6">
    <location>
        <begin position="285"/>
        <end position="305"/>
    </location>
</feature>
<dbReference type="InterPro" id="IPR011701">
    <property type="entry name" value="MFS"/>
</dbReference>
<protein>
    <recommendedName>
        <fullName evidence="7">Major facilitator superfamily (MFS) profile domain-containing protein</fullName>
    </recommendedName>
</protein>
<evidence type="ECO:0000256" key="3">
    <source>
        <dbReference type="ARBA" id="ARBA00022692"/>
    </source>
</evidence>
<feature type="transmembrane region" description="Helical" evidence="6">
    <location>
        <begin position="117"/>
        <end position="136"/>
    </location>
</feature>
<keyword evidence="3 6" id="KW-0812">Transmembrane</keyword>
<feature type="transmembrane region" description="Helical" evidence="6">
    <location>
        <begin position="89"/>
        <end position="110"/>
    </location>
</feature>
<feature type="transmembrane region" description="Helical" evidence="6">
    <location>
        <begin position="204"/>
        <end position="222"/>
    </location>
</feature>
<dbReference type="EMBL" id="BAABEO010000017">
    <property type="protein sequence ID" value="GAA3687426.1"/>
    <property type="molecule type" value="Genomic_DNA"/>
</dbReference>
<accession>A0ABP7CHN7</accession>
<dbReference type="Gene3D" id="1.20.1250.20">
    <property type="entry name" value="MFS general substrate transporter like domains"/>
    <property type="match status" value="2"/>
</dbReference>
<feature type="transmembrane region" description="Helical" evidence="6">
    <location>
        <begin position="317"/>
        <end position="336"/>
    </location>
</feature>
<feature type="transmembrane region" description="Helical" evidence="6">
    <location>
        <begin position="342"/>
        <end position="362"/>
    </location>
</feature>
<feature type="transmembrane region" description="Helical" evidence="6">
    <location>
        <begin position="176"/>
        <end position="198"/>
    </location>
</feature>
<feature type="transmembrane region" description="Helical" evidence="6">
    <location>
        <begin position="374"/>
        <end position="396"/>
    </location>
</feature>
<dbReference type="Pfam" id="PF07690">
    <property type="entry name" value="MFS_1"/>
    <property type="match status" value="1"/>
</dbReference>
<dbReference type="InterPro" id="IPR036259">
    <property type="entry name" value="MFS_trans_sf"/>
</dbReference>
<evidence type="ECO:0000256" key="6">
    <source>
        <dbReference type="SAM" id="Phobius"/>
    </source>
</evidence>
<keyword evidence="5 6" id="KW-0472">Membrane</keyword>
<feature type="transmembrane region" description="Helical" evidence="6">
    <location>
        <begin position="51"/>
        <end position="77"/>
    </location>
</feature>
<evidence type="ECO:0000313" key="9">
    <source>
        <dbReference type="Proteomes" id="UP001500752"/>
    </source>
</evidence>
<feature type="domain" description="Major facilitator superfamily (MFS) profile" evidence="7">
    <location>
        <begin position="52"/>
        <end position="432"/>
    </location>
</feature>
<keyword evidence="9" id="KW-1185">Reference proteome</keyword>
<evidence type="ECO:0000259" key="7">
    <source>
        <dbReference type="PROSITE" id="PS50850"/>
    </source>
</evidence>
<comment type="caution">
    <text evidence="8">The sequence shown here is derived from an EMBL/GenBank/DDBJ whole genome shotgun (WGS) entry which is preliminary data.</text>
</comment>
<dbReference type="Proteomes" id="UP001500752">
    <property type="component" value="Unassembled WGS sequence"/>
</dbReference>
<evidence type="ECO:0000256" key="1">
    <source>
        <dbReference type="ARBA" id="ARBA00004651"/>
    </source>
</evidence>
<organism evidence="8 9">
    <name type="scientific">Arthrobacter ginkgonis</name>
    <dbReference type="NCBI Taxonomy" id="1630594"/>
    <lineage>
        <taxon>Bacteria</taxon>
        <taxon>Bacillati</taxon>
        <taxon>Actinomycetota</taxon>
        <taxon>Actinomycetes</taxon>
        <taxon>Micrococcales</taxon>
        <taxon>Micrococcaceae</taxon>
        <taxon>Arthrobacter</taxon>
    </lineage>
</organism>
<evidence type="ECO:0000256" key="2">
    <source>
        <dbReference type="ARBA" id="ARBA00022475"/>
    </source>
</evidence>
<dbReference type="InterPro" id="IPR050189">
    <property type="entry name" value="MFS_Efflux_Transporters"/>
</dbReference>